<accession>A0ABR8WY13</accession>
<proteinExistence type="predicted"/>
<keyword evidence="2" id="KW-0808">Transferase</keyword>
<evidence type="ECO:0000313" key="2">
    <source>
        <dbReference type="EMBL" id="MBD8021566.1"/>
    </source>
</evidence>
<dbReference type="NCBIfam" id="NF041748">
    <property type="entry name" value="Drt3b"/>
    <property type="match status" value="1"/>
</dbReference>
<gene>
    <name evidence="2" type="ORF">H9634_12330</name>
</gene>
<organism evidence="2 3">
    <name type="scientific">Brevibacterium gallinarum</name>
    <dbReference type="NCBI Taxonomy" id="2762220"/>
    <lineage>
        <taxon>Bacteria</taxon>
        <taxon>Bacillati</taxon>
        <taxon>Actinomycetota</taxon>
        <taxon>Actinomycetes</taxon>
        <taxon>Micrococcales</taxon>
        <taxon>Brevibacteriaceae</taxon>
        <taxon>Brevibacterium</taxon>
    </lineage>
</organism>
<dbReference type="PROSITE" id="PS50878">
    <property type="entry name" value="RT_POL"/>
    <property type="match status" value="1"/>
</dbReference>
<sequence length="557" mass="64507">MLLIAEFIHQHRDSILYYTSRSNFSIRHPHRVARLQKRRRSIFDGVYDRESYGSEQSDLEYAYVSSYFSYHRYNNINRFFASNDFHACERKFTHLMKVDVSKCFDSIYTHTISWVCNGEKSSKAFRNKTISTFGGKFDRLMQYLNYAETSGVIIGPEVSRIFAEIILQEVDIRVEQKLSKHNLILGKDYVVMRYVDDYFVFLADARHSTLVEEVLSECLAAFKLHLNELKQRHFDTPLDSIMSIAKVRIRESLKLRTRIDFASEESASNSLYFYAQRAILDYKSIILDTGLDHSDLANSFLYELQQRRDRTVRRFREYLKDVSQVAHRQYSKAQLDLVRYLTESVRVGFFIYSSAPSVSHSIKLARLIAASLRELAINNISAVAKIRFRDEIRKELISQLSAVRDEPALGTHNLTLLDCLFLVDPSISEDSLRDILRQRKMSVDDLDAFAVLTLLRRFRTPNTPSQLREELLDQARKLIDRGRGSKREEGSRAVLLLSLPTYPGAPAKRIADAMGCGFSGRDVLKLRSSSRTPSLFAWDVDKDYFDRLLLKASQAVY</sequence>
<evidence type="ECO:0000313" key="3">
    <source>
        <dbReference type="Proteomes" id="UP000651517"/>
    </source>
</evidence>
<keyword evidence="2" id="KW-0695">RNA-directed DNA polymerase</keyword>
<feature type="domain" description="Reverse transcriptase" evidence="1">
    <location>
        <begin position="1"/>
        <end position="249"/>
    </location>
</feature>
<name>A0ABR8WY13_9MICO</name>
<keyword evidence="3" id="KW-1185">Reference proteome</keyword>
<evidence type="ECO:0000259" key="1">
    <source>
        <dbReference type="PROSITE" id="PS50878"/>
    </source>
</evidence>
<dbReference type="EMBL" id="JACSPY010000015">
    <property type="protein sequence ID" value="MBD8021566.1"/>
    <property type="molecule type" value="Genomic_DNA"/>
</dbReference>
<reference evidence="2 3" key="1">
    <citation type="submission" date="2020-08" db="EMBL/GenBank/DDBJ databases">
        <title>A Genomic Blueprint of the Chicken Gut Microbiome.</title>
        <authorList>
            <person name="Gilroy R."/>
            <person name="Ravi A."/>
            <person name="Getino M."/>
            <person name="Pursley I."/>
            <person name="Horton D.L."/>
            <person name="Alikhan N.-F."/>
            <person name="Baker D."/>
            <person name="Gharbi K."/>
            <person name="Hall N."/>
            <person name="Watson M."/>
            <person name="Adriaenssens E.M."/>
            <person name="Foster-Nyarko E."/>
            <person name="Jarju S."/>
            <person name="Secka A."/>
            <person name="Antonio M."/>
            <person name="Oren A."/>
            <person name="Chaudhuri R."/>
            <person name="La Ragione R.M."/>
            <person name="Hildebrand F."/>
            <person name="Pallen M.J."/>
        </authorList>
    </citation>
    <scope>NUCLEOTIDE SEQUENCE [LARGE SCALE GENOMIC DNA]</scope>
    <source>
        <strain evidence="2 3">Re57</strain>
    </source>
</reference>
<protein>
    <submittedName>
        <fullName evidence="2">RNA-directed DNA polymerase</fullName>
    </submittedName>
</protein>
<dbReference type="GO" id="GO:0003964">
    <property type="term" value="F:RNA-directed DNA polymerase activity"/>
    <property type="evidence" value="ECO:0007669"/>
    <property type="project" value="UniProtKB-KW"/>
</dbReference>
<comment type="caution">
    <text evidence="2">The sequence shown here is derived from an EMBL/GenBank/DDBJ whole genome shotgun (WGS) entry which is preliminary data.</text>
</comment>
<keyword evidence="2" id="KW-0548">Nucleotidyltransferase</keyword>
<dbReference type="InterPro" id="IPR000477">
    <property type="entry name" value="RT_dom"/>
</dbReference>
<dbReference type="Pfam" id="PF00078">
    <property type="entry name" value="RVT_1"/>
    <property type="match status" value="1"/>
</dbReference>
<dbReference type="CDD" id="cd01646">
    <property type="entry name" value="RT_Bac_retron_I"/>
    <property type="match status" value="1"/>
</dbReference>
<dbReference type="Proteomes" id="UP000651517">
    <property type="component" value="Unassembled WGS sequence"/>
</dbReference>